<reference evidence="1" key="1">
    <citation type="journal article" date="2008" name="ISME J.">
        <title>Genomic patterns of recombination, clonal divergence and environment in marine microbial populations.</title>
        <authorList>
            <person name="Konstantinidis K.T."/>
            <person name="Delong E.F."/>
        </authorList>
    </citation>
    <scope>NUCLEOTIDE SEQUENCE</scope>
</reference>
<name>B3T3L4_9ZZZZ</name>
<gene>
    <name evidence="1" type="ORF">ALOHA_HF4000ANIW133B20ctg3g6</name>
</gene>
<evidence type="ECO:0000313" key="1">
    <source>
        <dbReference type="EMBL" id="ABZ07174.1"/>
    </source>
</evidence>
<dbReference type="AlphaFoldDB" id="B3T3L4"/>
<proteinExistence type="predicted"/>
<accession>B3T3L4</accession>
<protein>
    <submittedName>
        <fullName evidence="1">Uncharacterized protein</fullName>
    </submittedName>
</protein>
<dbReference type="EMBL" id="EU016594">
    <property type="protein sequence ID" value="ABZ07174.1"/>
    <property type="molecule type" value="Genomic_DNA"/>
</dbReference>
<organism evidence="1">
    <name type="scientific">uncultured marine microorganism HF4000_ANIW133B20</name>
    <dbReference type="NCBI Taxonomy" id="455528"/>
    <lineage>
        <taxon>unclassified sequences</taxon>
        <taxon>environmental samples</taxon>
    </lineage>
</organism>
<sequence>MASNTWAGSALTAVRRLKVSATGIRVSSRVFSPASALPRCLMASTLAWKAAAISARLLRSPAFSTLAMVMKKVAISGPDAPPMVESSFMPMRCSTSAGGSGASSSRMASRAAQPRLRLMKWSPSPISRSRDSSSASLLRTASLTAAMASRMNAVLI</sequence>